<comment type="caution">
    <text evidence="1">The sequence shown here is derived from an EMBL/GenBank/DDBJ whole genome shotgun (WGS) entry which is preliminary data.</text>
</comment>
<protein>
    <submittedName>
        <fullName evidence="1">Uncharacterized protein</fullName>
    </submittedName>
</protein>
<dbReference type="EMBL" id="SRYG01000028">
    <property type="protein sequence ID" value="TGY64936.1"/>
    <property type="molecule type" value="Genomic_DNA"/>
</dbReference>
<reference evidence="1" key="1">
    <citation type="submission" date="2019-04" db="EMBL/GenBank/DDBJ databases">
        <title>Microbes associate with the intestines of laboratory mice.</title>
        <authorList>
            <person name="Navarre W."/>
            <person name="Wong E."/>
            <person name="Huang K."/>
            <person name="Tropini C."/>
            <person name="Ng K."/>
            <person name="Yu B."/>
        </authorList>
    </citation>
    <scope>NUCLEOTIDE SEQUENCE</scope>
    <source>
        <strain evidence="1">NM09_H32</strain>
    </source>
</reference>
<organism evidence="1 2">
    <name type="scientific">Dubosiella muris</name>
    <dbReference type="NCBI Taxonomy" id="3038133"/>
    <lineage>
        <taxon>Bacteria</taxon>
        <taxon>Bacillati</taxon>
        <taxon>Bacillota</taxon>
        <taxon>Erysipelotrichia</taxon>
        <taxon>Erysipelotrichales</taxon>
        <taxon>Erysipelotrichaceae</taxon>
        <taxon>Dubosiella</taxon>
    </lineage>
</organism>
<evidence type="ECO:0000313" key="2">
    <source>
        <dbReference type="Proteomes" id="UP000308836"/>
    </source>
</evidence>
<gene>
    <name evidence="1" type="ORF">E5336_11095</name>
</gene>
<accession>A0AC61R572</accession>
<proteinExistence type="predicted"/>
<keyword evidence="2" id="KW-1185">Reference proteome</keyword>
<sequence>MRMTTHTKKRTWIRWTSFLILCGLVVLGFGGMPVRAFDDGTQTVWDGYAPTTVMIDAGHGGMDSGAIAFNGQYEKDLSLEYALKIGAYIQMMDPSIAVLYTRTGDEVAWVDEETTMDFEVDDLVGRSTVVNTYAPDYLLCVHFNSAEDPTAYGYEAFVRPEDVASQQVYSLLSQKLANAGFSADLGLLSTADAPLHMVDLTNSASMLLELGFLTNEGDVYAINDPVMKENICRSIAEAYVETIHGAPMN</sequence>
<dbReference type="Proteomes" id="UP000308836">
    <property type="component" value="Unassembled WGS sequence"/>
</dbReference>
<name>A0AC61R572_9FIRM</name>
<evidence type="ECO:0000313" key="1">
    <source>
        <dbReference type="EMBL" id="TGY64936.1"/>
    </source>
</evidence>